<feature type="compositionally biased region" description="Basic and acidic residues" evidence="1">
    <location>
        <begin position="35"/>
        <end position="55"/>
    </location>
</feature>
<keyword evidence="4" id="KW-1185">Reference proteome</keyword>
<feature type="region of interest" description="Disordered" evidence="1">
    <location>
        <begin position="30"/>
        <end position="55"/>
    </location>
</feature>
<dbReference type="RefSeq" id="WP_223073828.1">
    <property type="nucleotide sequence ID" value="NZ_JADMNK010000001.1"/>
</dbReference>
<evidence type="ECO:0000256" key="2">
    <source>
        <dbReference type="SAM" id="SignalP"/>
    </source>
</evidence>
<feature type="signal peptide" evidence="2">
    <location>
        <begin position="1"/>
        <end position="20"/>
    </location>
</feature>
<gene>
    <name evidence="3" type="ORF">ITX56_02680</name>
</gene>
<proteinExistence type="predicted"/>
<protein>
    <recommendedName>
        <fullName evidence="5">Secreted protein</fullName>
    </recommendedName>
</protein>
<dbReference type="EMBL" id="JADMNK010000001">
    <property type="protein sequence ID" value="MBZ0056730.1"/>
    <property type="molecule type" value="Genomic_DNA"/>
</dbReference>
<keyword evidence="2" id="KW-0732">Signal</keyword>
<accession>A0ABS7RQV4</accession>
<feature type="chain" id="PRO_5046308556" description="Secreted protein" evidence="2">
    <location>
        <begin position="21"/>
        <end position="55"/>
    </location>
</feature>
<comment type="caution">
    <text evidence="3">The sequence shown here is derived from an EMBL/GenBank/DDBJ whole genome shotgun (WGS) entry which is preliminary data.</text>
</comment>
<dbReference type="Proteomes" id="UP000706580">
    <property type="component" value="Unassembled WGS sequence"/>
</dbReference>
<reference evidence="3 4" key="1">
    <citation type="submission" date="2020-11" db="EMBL/GenBank/DDBJ databases">
        <title>Draft Genome of Enterobacter sp. strain EMC7.</title>
        <authorList>
            <person name="Barman P."/>
            <person name="Sinha S."/>
            <person name="Sen S."/>
            <person name="Chakraborty R."/>
        </authorList>
    </citation>
    <scope>NUCLEOTIDE SEQUENCE [LARGE SCALE GENOMIC DNA]</scope>
    <source>
        <strain evidence="3 4">EMC7</strain>
    </source>
</reference>
<evidence type="ECO:0008006" key="5">
    <source>
        <dbReference type="Google" id="ProtNLM"/>
    </source>
</evidence>
<evidence type="ECO:0000313" key="4">
    <source>
        <dbReference type="Proteomes" id="UP000706580"/>
    </source>
</evidence>
<sequence length="55" mass="6263">MKKLTLITALIAFAVTSAWAAGDDDIIYDSQGHPIRHDKQDDRPGEHHRSDNDYR</sequence>
<name>A0ABS7RQV4_9ENTR</name>
<evidence type="ECO:0000256" key="1">
    <source>
        <dbReference type="SAM" id="MobiDB-lite"/>
    </source>
</evidence>
<organism evidence="3 4">
    <name type="scientific">Leclercia barmai</name>
    <dbReference type="NCBI Taxonomy" id="2785629"/>
    <lineage>
        <taxon>Bacteria</taxon>
        <taxon>Pseudomonadati</taxon>
        <taxon>Pseudomonadota</taxon>
        <taxon>Gammaproteobacteria</taxon>
        <taxon>Enterobacterales</taxon>
        <taxon>Enterobacteriaceae</taxon>
        <taxon>Leclercia</taxon>
    </lineage>
</organism>
<evidence type="ECO:0000313" key="3">
    <source>
        <dbReference type="EMBL" id="MBZ0056730.1"/>
    </source>
</evidence>